<dbReference type="EMBL" id="BK032760">
    <property type="protein sequence ID" value="DAF58983.1"/>
    <property type="molecule type" value="Genomic_DNA"/>
</dbReference>
<sequence>MNNSKKRHSGSAYRRFETMMNYYAKSGKDRTKAKQHPKKKRSKKK</sequence>
<reference evidence="2" key="1">
    <citation type="journal article" date="2021" name="Proc. Natl. Acad. Sci. U.S.A.">
        <title>A Catalog of Tens of Thousands of Viruses from Human Metagenomes Reveals Hidden Associations with Chronic Diseases.</title>
        <authorList>
            <person name="Tisza M.J."/>
            <person name="Buck C.B."/>
        </authorList>
    </citation>
    <scope>NUCLEOTIDE SEQUENCE</scope>
    <source>
        <strain evidence="2">CtgXa1</strain>
    </source>
</reference>
<evidence type="ECO:0000313" key="2">
    <source>
        <dbReference type="EMBL" id="DAF58983.1"/>
    </source>
</evidence>
<protein>
    <submittedName>
        <fullName evidence="2">Uncharacterized protein</fullName>
    </submittedName>
</protein>
<evidence type="ECO:0000256" key="1">
    <source>
        <dbReference type="SAM" id="MobiDB-lite"/>
    </source>
</evidence>
<feature type="region of interest" description="Disordered" evidence="1">
    <location>
        <begin position="21"/>
        <end position="45"/>
    </location>
</feature>
<accession>A0A8S5T7P0</accession>
<feature type="compositionally biased region" description="Basic residues" evidence="1">
    <location>
        <begin position="33"/>
        <end position="45"/>
    </location>
</feature>
<name>A0A8S5T7P0_9CAUD</name>
<organism evidence="2">
    <name type="scientific">Myoviridae sp. ctgXa1</name>
    <dbReference type="NCBI Taxonomy" id="2827700"/>
    <lineage>
        <taxon>Viruses</taxon>
        <taxon>Duplodnaviria</taxon>
        <taxon>Heunggongvirae</taxon>
        <taxon>Uroviricota</taxon>
        <taxon>Caudoviricetes</taxon>
    </lineage>
</organism>
<proteinExistence type="predicted"/>